<dbReference type="Pfam" id="PF01063">
    <property type="entry name" value="Aminotran_4"/>
    <property type="match status" value="1"/>
</dbReference>
<dbReference type="Gene3D" id="3.20.10.10">
    <property type="entry name" value="D-amino Acid Aminotransferase, subunit A, domain 2"/>
    <property type="match status" value="1"/>
</dbReference>
<keyword evidence="6" id="KW-0808">Transferase</keyword>
<dbReference type="GO" id="GO:0008652">
    <property type="term" value="P:amino acid biosynthetic process"/>
    <property type="evidence" value="ECO:0007669"/>
    <property type="project" value="UniProtKB-ARBA"/>
</dbReference>
<dbReference type="Proteomes" id="UP000515860">
    <property type="component" value="Chromosome"/>
</dbReference>
<proteinExistence type="inferred from homology"/>
<evidence type="ECO:0000313" key="7">
    <source>
        <dbReference type="Proteomes" id="UP000515860"/>
    </source>
</evidence>
<dbReference type="PROSITE" id="PS00770">
    <property type="entry name" value="AA_TRANSFER_CLASS_4"/>
    <property type="match status" value="1"/>
</dbReference>
<evidence type="ECO:0000256" key="1">
    <source>
        <dbReference type="ARBA" id="ARBA00001933"/>
    </source>
</evidence>
<dbReference type="PANTHER" id="PTHR42743">
    <property type="entry name" value="AMINO-ACID AMINOTRANSFERASE"/>
    <property type="match status" value="1"/>
</dbReference>
<keyword evidence="3 5" id="KW-0663">Pyridoxal phosphate</keyword>
<gene>
    <name evidence="6" type="ORF">H9Q79_03850</name>
</gene>
<keyword evidence="6" id="KW-0032">Aminotransferase</keyword>
<dbReference type="GO" id="GO:0046394">
    <property type="term" value="P:carboxylic acid biosynthetic process"/>
    <property type="evidence" value="ECO:0007669"/>
    <property type="project" value="UniProtKB-ARBA"/>
</dbReference>
<comment type="similarity">
    <text evidence="2 4">Belongs to the class-IV pyridoxal-phosphate-dependent aminotransferase family.</text>
</comment>
<evidence type="ECO:0000256" key="2">
    <source>
        <dbReference type="ARBA" id="ARBA00009320"/>
    </source>
</evidence>
<dbReference type="InterPro" id="IPR001544">
    <property type="entry name" value="Aminotrans_IV"/>
</dbReference>
<dbReference type="InterPro" id="IPR018300">
    <property type="entry name" value="Aminotrans_IV_CS"/>
</dbReference>
<dbReference type="FunFam" id="3.20.10.10:FF:000002">
    <property type="entry name" value="D-alanine aminotransferase"/>
    <property type="match status" value="1"/>
</dbReference>
<dbReference type="KEGG" id="whj:H9Q79_03850"/>
<dbReference type="PANTHER" id="PTHR42743:SF11">
    <property type="entry name" value="AMINODEOXYCHORISMATE LYASE"/>
    <property type="match status" value="1"/>
</dbReference>
<dbReference type="AlphaFoldDB" id="A0A7G9GF48"/>
<comment type="cofactor">
    <cofactor evidence="1 5">
        <name>pyridoxal 5'-phosphate</name>
        <dbReference type="ChEBI" id="CHEBI:597326"/>
    </cofactor>
</comment>
<evidence type="ECO:0000256" key="4">
    <source>
        <dbReference type="RuleBase" id="RU004106"/>
    </source>
</evidence>
<organism evidence="6 7">
    <name type="scientific">Wansuia hejianensis</name>
    <dbReference type="NCBI Taxonomy" id="2763667"/>
    <lineage>
        <taxon>Bacteria</taxon>
        <taxon>Bacillati</taxon>
        <taxon>Bacillota</taxon>
        <taxon>Clostridia</taxon>
        <taxon>Lachnospirales</taxon>
        <taxon>Lachnospiraceae</taxon>
        <taxon>Wansuia</taxon>
    </lineage>
</organism>
<dbReference type="SUPFAM" id="SSF56752">
    <property type="entry name" value="D-aminoacid aminotransferase-like PLP-dependent enzymes"/>
    <property type="match status" value="1"/>
</dbReference>
<evidence type="ECO:0000256" key="3">
    <source>
        <dbReference type="ARBA" id="ARBA00022898"/>
    </source>
</evidence>
<dbReference type="InterPro" id="IPR043131">
    <property type="entry name" value="BCAT-like_N"/>
</dbReference>
<dbReference type="InterPro" id="IPR050571">
    <property type="entry name" value="Class-IV_PLP-Dep_Aminotrnsfr"/>
</dbReference>
<dbReference type="Gene3D" id="3.30.470.10">
    <property type="match status" value="1"/>
</dbReference>
<protein>
    <submittedName>
        <fullName evidence="6">Aminotransferase class IV</fullName>
    </submittedName>
</protein>
<reference evidence="6 7" key="1">
    <citation type="submission" date="2020-08" db="EMBL/GenBank/DDBJ databases">
        <authorList>
            <person name="Liu C."/>
            <person name="Sun Q."/>
        </authorList>
    </citation>
    <scope>NUCLEOTIDE SEQUENCE [LARGE SCALE GENOMIC DNA]</scope>
    <source>
        <strain evidence="6 7">NSJ-29</strain>
    </source>
</reference>
<dbReference type="InterPro" id="IPR043132">
    <property type="entry name" value="BCAT-like_C"/>
</dbReference>
<dbReference type="InterPro" id="IPR036038">
    <property type="entry name" value="Aminotransferase-like"/>
</dbReference>
<evidence type="ECO:0000313" key="6">
    <source>
        <dbReference type="EMBL" id="QNM09430.1"/>
    </source>
</evidence>
<dbReference type="GO" id="GO:0008483">
    <property type="term" value="F:transaminase activity"/>
    <property type="evidence" value="ECO:0007669"/>
    <property type="project" value="UniProtKB-KW"/>
</dbReference>
<dbReference type="RefSeq" id="WP_118642617.1">
    <property type="nucleotide sequence ID" value="NZ_CP060635.1"/>
</dbReference>
<dbReference type="EMBL" id="CP060635">
    <property type="protein sequence ID" value="QNM09430.1"/>
    <property type="molecule type" value="Genomic_DNA"/>
</dbReference>
<evidence type="ECO:0000256" key="5">
    <source>
        <dbReference type="RuleBase" id="RU004516"/>
    </source>
</evidence>
<keyword evidence="7" id="KW-1185">Reference proteome</keyword>
<name>A0A7G9GF48_9FIRM</name>
<accession>A0A7G9GF48</accession>
<sequence length="268" mass="30774">MDGPLTADDGYWFGLGAFETIRVYRGKAVFLEEHLRRLQKAADFFGLLRAGEKDGRWLDARREQVRRFLQENPMENGACKLTVSEKNILLTSRLNVYTEEQYKKGFHLEYSSIRRNETSPFTYYKTLNCGENILEKRRAVTEGYDEPVFLNTRGEICEGAATNLFFVEEGRIITPPVACGLLNGILRQFIMGLRPVEERVIRPEMVEHFQEMFITNSLLGVMPVSRLGEKQFTSRSCWKSLCRQVFCEQATTKATEAPETFVTAKPKG</sequence>
<dbReference type="GO" id="GO:0005829">
    <property type="term" value="C:cytosol"/>
    <property type="evidence" value="ECO:0007669"/>
    <property type="project" value="TreeGrafter"/>
</dbReference>